<organism evidence="2 3">
    <name type="scientific">Dissophora globulifera</name>
    <dbReference type="NCBI Taxonomy" id="979702"/>
    <lineage>
        <taxon>Eukaryota</taxon>
        <taxon>Fungi</taxon>
        <taxon>Fungi incertae sedis</taxon>
        <taxon>Mucoromycota</taxon>
        <taxon>Mortierellomycotina</taxon>
        <taxon>Mortierellomycetes</taxon>
        <taxon>Mortierellales</taxon>
        <taxon>Mortierellaceae</taxon>
        <taxon>Dissophora</taxon>
    </lineage>
</organism>
<sequence>MQPLYDAIRGYLEIGQRAKVLRDRCLVISDLLTMLRDDLASNNMTYITWIIIILIVIAVIVAAGEIVVKYLNHFGGGKGIRF</sequence>
<keyword evidence="3" id="KW-1185">Reference proteome</keyword>
<proteinExistence type="predicted"/>
<accession>A0A9P6RBE0</accession>
<feature type="transmembrane region" description="Helical" evidence="1">
    <location>
        <begin position="46"/>
        <end position="68"/>
    </location>
</feature>
<gene>
    <name evidence="2" type="ORF">BGZ99_007690</name>
</gene>
<keyword evidence="1" id="KW-0812">Transmembrane</keyword>
<name>A0A9P6RBE0_9FUNG</name>
<dbReference type="Proteomes" id="UP000738325">
    <property type="component" value="Unassembled WGS sequence"/>
</dbReference>
<dbReference type="PANTHER" id="PTHR16255:SF4">
    <property type="entry name" value="SPORULATION PROTEIN RMD8"/>
    <property type="match status" value="1"/>
</dbReference>
<dbReference type="AlphaFoldDB" id="A0A9P6RBE0"/>
<reference evidence="2" key="1">
    <citation type="journal article" date="2020" name="Fungal Divers.">
        <title>Resolving the Mortierellaceae phylogeny through synthesis of multi-gene phylogenetics and phylogenomics.</title>
        <authorList>
            <person name="Vandepol N."/>
            <person name="Liber J."/>
            <person name="Desiro A."/>
            <person name="Na H."/>
            <person name="Kennedy M."/>
            <person name="Barry K."/>
            <person name="Grigoriev I.V."/>
            <person name="Miller A.N."/>
            <person name="O'Donnell K."/>
            <person name="Stajich J.E."/>
            <person name="Bonito G."/>
        </authorList>
    </citation>
    <scope>NUCLEOTIDE SEQUENCE</scope>
    <source>
        <strain evidence="2">REB-010B</strain>
    </source>
</reference>
<evidence type="ECO:0000256" key="1">
    <source>
        <dbReference type="SAM" id="Phobius"/>
    </source>
</evidence>
<dbReference type="OrthoDB" id="18302at2759"/>
<evidence type="ECO:0000313" key="2">
    <source>
        <dbReference type="EMBL" id="KAG0315072.1"/>
    </source>
</evidence>
<protein>
    <submittedName>
        <fullName evidence="2">Uncharacterized protein</fullName>
    </submittedName>
</protein>
<keyword evidence="1" id="KW-0472">Membrane</keyword>
<dbReference type="InterPro" id="IPR051624">
    <property type="entry name" value="RMD1/Sad1-interacting"/>
</dbReference>
<dbReference type="EMBL" id="JAAAIP010000566">
    <property type="protein sequence ID" value="KAG0315072.1"/>
    <property type="molecule type" value="Genomic_DNA"/>
</dbReference>
<evidence type="ECO:0000313" key="3">
    <source>
        <dbReference type="Proteomes" id="UP000738325"/>
    </source>
</evidence>
<comment type="caution">
    <text evidence="2">The sequence shown here is derived from an EMBL/GenBank/DDBJ whole genome shotgun (WGS) entry which is preliminary data.</text>
</comment>
<dbReference type="PANTHER" id="PTHR16255">
    <property type="entry name" value="REQUIRED FOR MEIOTIC NUCLEAR DIVISION PROTEIN 1 HOMOLOG"/>
    <property type="match status" value="1"/>
</dbReference>
<keyword evidence="1" id="KW-1133">Transmembrane helix</keyword>